<accession>A0A2H3D4Z1</accession>
<protein>
    <submittedName>
        <fullName evidence="1">Uncharacterized protein</fullName>
    </submittedName>
</protein>
<reference evidence="2" key="1">
    <citation type="journal article" date="2017" name="Nat. Ecol. Evol.">
        <title>Genome expansion and lineage-specific genetic innovations in the forest pathogenic fungi Armillaria.</title>
        <authorList>
            <person name="Sipos G."/>
            <person name="Prasanna A.N."/>
            <person name="Walter M.C."/>
            <person name="O'Connor E."/>
            <person name="Balint B."/>
            <person name="Krizsan K."/>
            <person name="Kiss B."/>
            <person name="Hess J."/>
            <person name="Varga T."/>
            <person name="Slot J."/>
            <person name="Riley R."/>
            <person name="Boka B."/>
            <person name="Rigling D."/>
            <person name="Barry K."/>
            <person name="Lee J."/>
            <person name="Mihaltcheva S."/>
            <person name="LaButti K."/>
            <person name="Lipzen A."/>
            <person name="Waldron R."/>
            <person name="Moloney N.M."/>
            <person name="Sperisen C."/>
            <person name="Kredics L."/>
            <person name="Vagvoelgyi C."/>
            <person name="Patrignani A."/>
            <person name="Fitzpatrick D."/>
            <person name="Nagy I."/>
            <person name="Doyle S."/>
            <person name="Anderson J.B."/>
            <person name="Grigoriev I.V."/>
            <person name="Gueldener U."/>
            <person name="Muensterkoetter M."/>
            <person name="Nagy L.G."/>
        </authorList>
    </citation>
    <scope>NUCLEOTIDE SEQUENCE [LARGE SCALE GENOMIC DNA]</scope>
    <source>
        <strain evidence="2">Ar21-2</strain>
    </source>
</reference>
<keyword evidence="2" id="KW-1185">Reference proteome</keyword>
<dbReference type="Proteomes" id="UP000217790">
    <property type="component" value="Unassembled WGS sequence"/>
</dbReference>
<dbReference type="EMBL" id="KZ293665">
    <property type="protein sequence ID" value="PBK90319.1"/>
    <property type="molecule type" value="Genomic_DNA"/>
</dbReference>
<dbReference type="AlphaFoldDB" id="A0A2H3D4Z1"/>
<proteinExistence type="predicted"/>
<organism evidence="1 2">
    <name type="scientific">Armillaria gallica</name>
    <name type="common">Bulbous honey fungus</name>
    <name type="synonym">Armillaria bulbosa</name>
    <dbReference type="NCBI Taxonomy" id="47427"/>
    <lineage>
        <taxon>Eukaryota</taxon>
        <taxon>Fungi</taxon>
        <taxon>Dikarya</taxon>
        <taxon>Basidiomycota</taxon>
        <taxon>Agaricomycotina</taxon>
        <taxon>Agaricomycetes</taxon>
        <taxon>Agaricomycetidae</taxon>
        <taxon>Agaricales</taxon>
        <taxon>Marasmiineae</taxon>
        <taxon>Physalacriaceae</taxon>
        <taxon>Armillaria</taxon>
    </lineage>
</organism>
<evidence type="ECO:0000313" key="2">
    <source>
        <dbReference type="Proteomes" id="UP000217790"/>
    </source>
</evidence>
<evidence type="ECO:0000313" key="1">
    <source>
        <dbReference type="EMBL" id="PBK90319.1"/>
    </source>
</evidence>
<name>A0A2H3D4Z1_ARMGA</name>
<gene>
    <name evidence="1" type="ORF">ARMGADRAFT_295828</name>
</gene>
<sequence>MKRRGKKGGAACAWVVRCWASGIKGRKERQVGASITVEVPRTLDAHGPSPSFCEKVVLPQNPGFVALFHLVVVLPKKNLYICGLWPVPQYNFLRTPWLRRSRFTKHLPSL</sequence>
<dbReference type="InParanoid" id="A0A2H3D4Z1"/>